<sequence>ETEGVNDSVIPSISSRKDAEVQSSIGDLVLAAELMEKANEAKIQDVGDRHECIVHDHGEYCVPDDPELLKQMVRELKRTTHQQSQMLQSLQDALDSKEMQCHQLQKKWGETRNGCCCLTWASRLLSWSPEIRNLTCEKEILEKKNKELEEQLERSSGTVLYLGSTSEAPGAKPRRFQLLYEQH</sequence>
<name>A0ABN9MQ32_9NEOB</name>
<organism evidence="2 3">
    <name type="scientific">Ranitomeya imitator</name>
    <name type="common">mimic poison frog</name>
    <dbReference type="NCBI Taxonomy" id="111125"/>
    <lineage>
        <taxon>Eukaryota</taxon>
        <taxon>Metazoa</taxon>
        <taxon>Chordata</taxon>
        <taxon>Craniata</taxon>
        <taxon>Vertebrata</taxon>
        <taxon>Euteleostomi</taxon>
        <taxon>Amphibia</taxon>
        <taxon>Batrachia</taxon>
        <taxon>Anura</taxon>
        <taxon>Neobatrachia</taxon>
        <taxon>Hyloidea</taxon>
        <taxon>Dendrobatidae</taxon>
        <taxon>Dendrobatinae</taxon>
        <taxon>Ranitomeya</taxon>
    </lineage>
</organism>
<protein>
    <submittedName>
        <fullName evidence="2">Uncharacterized protein</fullName>
    </submittedName>
</protein>
<accession>A0ABN9MQ32</accession>
<proteinExistence type="predicted"/>
<evidence type="ECO:0000313" key="2">
    <source>
        <dbReference type="EMBL" id="CAJ0968742.1"/>
    </source>
</evidence>
<feature type="coiled-coil region" evidence="1">
    <location>
        <begin position="131"/>
        <end position="158"/>
    </location>
</feature>
<gene>
    <name evidence="2" type="ORF">RIMI_LOCUS23383647</name>
</gene>
<reference evidence="2" key="1">
    <citation type="submission" date="2023-07" db="EMBL/GenBank/DDBJ databases">
        <authorList>
            <person name="Stuckert A."/>
        </authorList>
    </citation>
    <scope>NUCLEOTIDE SEQUENCE</scope>
</reference>
<dbReference type="Proteomes" id="UP001176940">
    <property type="component" value="Unassembled WGS sequence"/>
</dbReference>
<keyword evidence="3" id="KW-1185">Reference proteome</keyword>
<keyword evidence="1" id="KW-0175">Coiled coil</keyword>
<dbReference type="EMBL" id="CAUEEQ010079624">
    <property type="protein sequence ID" value="CAJ0968742.1"/>
    <property type="molecule type" value="Genomic_DNA"/>
</dbReference>
<feature type="non-terminal residue" evidence="2">
    <location>
        <position position="1"/>
    </location>
</feature>
<evidence type="ECO:0000313" key="3">
    <source>
        <dbReference type="Proteomes" id="UP001176940"/>
    </source>
</evidence>
<evidence type="ECO:0000256" key="1">
    <source>
        <dbReference type="SAM" id="Coils"/>
    </source>
</evidence>
<comment type="caution">
    <text evidence="2">The sequence shown here is derived from an EMBL/GenBank/DDBJ whole genome shotgun (WGS) entry which is preliminary data.</text>
</comment>